<feature type="region of interest" description="Disordered" evidence="1">
    <location>
        <begin position="439"/>
        <end position="477"/>
    </location>
</feature>
<protein>
    <recommendedName>
        <fullName evidence="2">Nucleolus and neural progenitor protein-like N-terminal domain-containing protein</fullName>
    </recommendedName>
</protein>
<dbReference type="GO" id="GO:0045747">
    <property type="term" value="P:positive regulation of Notch signaling pathway"/>
    <property type="evidence" value="ECO:0007669"/>
    <property type="project" value="TreeGrafter"/>
</dbReference>
<dbReference type="PANTHER" id="PTHR34761:SF1">
    <property type="entry name" value="NUCLEOLUS AND NEURAL PROGENITOR PROTEIN"/>
    <property type="match status" value="1"/>
</dbReference>
<gene>
    <name evidence="3" type="ORF">PACLA_8A054305</name>
</gene>
<sequence length="545" mass="63305">MAFERGVKIKESQAEILQNLNSNGEFLQKSTSTLLLEMKVLNKLIYKSKNTHSKEKFFKCLERIKKCLNKWKLLDLDKKVVAMSKHVGLTENLYEILNEIKLGGQLAIRIIILCQETVQYSIAYLSRGFFVTLHVTLLSLVSRMWVLEKDCWTSLVECYQLVRSLIQLTENHLDLNKFPESLTLWLSEDAKGIFDGKCVNDAFSVVSSSNPIFNQLFSEKNDSDAPSMLKDEENNDEIDLGEPVDDMREFHSEDKTRYSTPKRTNDKTVSDLKTNLTLKFDLASAVRKNVHENDLERDICKHFRENESSKILEQNANLEKLTKTEMSKDSNKIKIGCKLDELGKRKTPMLDELRKSHNKLFLTRPGKSLHRIENTFFIKKTPCRYTLRSLLATADFVDCSTKRLLALLKFLNFTLHSREVLPSERKMLSRIQRSFQRELRKRRQLKNRRKEGGISLSRKTDRRKESDASRTFRKTCAEGDKSEEMRCQKKDEQKFGARRKTDAHRVSSIDLKYNTSSKETLKDGGSQIKKIRRDEIDDIFSSLCP</sequence>
<dbReference type="EMBL" id="CACRXK020002755">
    <property type="protein sequence ID" value="CAB3995887.1"/>
    <property type="molecule type" value="Genomic_DNA"/>
</dbReference>
<feature type="region of interest" description="Disordered" evidence="1">
    <location>
        <begin position="222"/>
        <end position="246"/>
    </location>
</feature>
<accession>A0A7D9I3U3</accession>
<dbReference type="AlphaFoldDB" id="A0A7D9I3U3"/>
<keyword evidence="4" id="KW-1185">Reference proteome</keyword>
<feature type="domain" description="Nucleolus and neural progenitor protein-like N-terminal" evidence="2">
    <location>
        <begin position="8"/>
        <end position="160"/>
    </location>
</feature>
<dbReference type="PANTHER" id="PTHR34761">
    <property type="entry name" value="NUCLEOLUS AND NEURAL PROGENITOR PROTEIN"/>
    <property type="match status" value="1"/>
</dbReference>
<feature type="compositionally biased region" description="Basic and acidic residues" evidence="1">
    <location>
        <begin position="458"/>
        <end position="477"/>
    </location>
</feature>
<feature type="compositionally biased region" description="Basic residues" evidence="1">
    <location>
        <begin position="439"/>
        <end position="449"/>
    </location>
</feature>
<dbReference type="Proteomes" id="UP001152795">
    <property type="component" value="Unassembled WGS sequence"/>
</dbReference>
<organism evidence="3 4">
    <name type="scientific">Paramuricea clavata</name>
    <name type="common">Red gorgonian</name>
    <name type="synonym">Violescent sea-whip</name>
    <dbReference type="NCBI Taxonomy" id="317549"/>
    <lineage>
        <taxon>Eukaryota</taxon>
        <taxon>Metazoa</taxon>
        <taxon>Cnidaria</taxon>
        <taxon>Anthozoa</taxon>
        <taxon>Octocorallia</taxon>
        <taxon>Malacalcyonacea</taxon>
        <taxon>Plexauridae</taxon>
        <taxon>Paramuricea</taxon>
    </lineage>
</organism>
<evidence type="ECO:0000256" key="1">
    <source>
        <dbReference type="SAM" id="MobiDB-lite"/>
    </source>
</evidence>
<name>A0A7D9I3U3_PARCT</name>
<dbReference type="Pfam" id="PF14780">
    <property type="entry name" value="NEPRO_N"/>
    <property type="match status" value="1"/>
</dbReference>
<evidence type="ECO:0000259" key="2">
    <source>
        <dbReference type="Pfam" id="PF14780"/>
    </source>
</evidence>
<dbReference type="GO" id="GO:0005634">
    <property type="term" value="C:nucleus"/>
    <property type="evidence" value="ECO:0007669"/>
    <property type="project" value="TreeGrafter"/>
</dbReference>
<reference evidence="3" key="1">
    <citation type="submission" date="2020-04" db="EMBL/GenBank/DDBJ databases">
        <authorList>
            <person name="Alioto T."/>
            <person name="Alioto T."/>
            <person name="Gomez Garrido J."/>
        </authorList>
    </citation>
    <scope>NUCLEOTIDE SEQUENCE</scope>
    <source>
        <strain evidence="3">A484AB</strain>
    </source>
</reference>
<evidence type="ECO:0000313" key="4">
    <source>
        <dbReference type="Proteomes" id="UP001152795"/>
    </source>
</evidence>
<evidence type="ECO:0000313" key="3">
    <source>
        <dbReference type="EMBL" id="CAB3995887.1"/>
    </source>
</evidence>
<feature type="compositionally biased region" description="Acidic residues" evidence="1">
    <location>
        <begin position="233"/>
        <end position="244"/>
    </location>
</feature>
<proteinExistence type="predicted"/>
<dbReference type="OrthoDB" id="5990284at2759"/>
<dbReference type="InterPro" id="IPR052835">
    <property type="entry name" value="Nepro"/>
</dbReference>
<dbReference type="InterPro" id="IPR027951">
    <property type="entry name" value="Nepro_N"/>
</dbReference>
<comment type="caution">
    <text evidence="3">The sequence shown here is derived from an EMBL/GenBank/DDBJ whole genome shotgun (WGS) entry which is preliminary data.</text>
</comment>